<protein>
    <submittedName>
        <fullName evidence="2">Uncharacterized protein</fullName>
    </submittedName>
</protein>
<feature type="region of interest" description="Disordered" evidence="1">
    <location>
        <begin position="102"/>
        <end position="122"/>
    </location>
</feature>
<dbReference type="EMBL" id="MN740401">
    <property type="protein sequence ID" value="QHU04585.1"/>
    <property type="molecule type" value="Genomic_DNA"/>
</dbReference>
<name>A0A6C0JFJ8_9ZZZZ</name>
<evidence type="ECO:0000313" key="2">
    <source>
        <dbReference type="EMBL" id="QHU04585.1"/>
    </source>
</evidence>
<sequence length="122" mass="13931">MESITRKQLQNARAAAVAEKDRIAHREQEIKGQLAAEEFYKEIRRIAEVGESTGASSKSVELGPAFDTLLFWTNEHFPDCNVSTEIRHIGHSPTYAVRVDWSEPSPYPSDLETRRLEKETSW</sequence>
<organism evidence="2">
    <name type="scientific">viral metagenome</name>
    <dbReference type="NCBI Taxonomy" id="1070528"/>
    <lineage>
        <taxon>unclassified sequences</taxon>
        <taxon>metagenomes</taxon>
        <taxon>organismal metagenomes</taxon>
    </lineage>
</organism>
<reference evidence="2" key="1">
    <citation type="journal article" date="2020" name="Nature">
        <title>Giant virus diversity and host interactions through global metagenomics.</title>
        <authorList>
            <person name="Schulz F."/>
            <person name="Roux S."/>
            <person name="Paez-Espino D."/>
            <person name="Jungbluth S."/>
            <person name="Walsh D.A."/>
            <person name="Denef V.J."/>
            <person name="McMahon K.D."/>
            <person name="Konstantinidis K.T."/>
            <person name="Eloe-Fadrosh E.A."/>
            <person name="Kyrpides N.C."/>
            <person name="Woyke T."/>
        </authorList>
    </citation>
    <scope>NUCLEOTIDE SEQUENCE</scope>
    <source>
        <strain evidence="2">GVMAG-M-3300027708-51</strain>
    </source>
</reference>
<proteinExistence type="predicted"/>
<accession>A0A6C0JFJ8</accession>
<evidence type="ECO:0000256" key="1">
    <source>
        <dbReference type="SAM" id="MobiDB-lite"/>
    </source>
</evidence>
<dbReference type="AlphaFoldDB" id="A0A6C0JFJ8"/>
<feature type="compositionally biased region" description="Basic and acidic residues" evidence="1">
    <location>
        <begin position="111"/>
        <end position="122"/>
    </location>
</feature>